<gene>
    <name evidence="2" type="ORF">E2C01_080094</name>
</gene>
<organism evidence="2 3">
    <name type="scientific">Portunus trituberculatus</name>
    <name type="common">Swimming crab</name>
    <name type="synonym">Neptunus trituberculatus</name>
    <dbReference type="NCBI Taxonomy" id="210409"/>
    <lineage>
        <taxon>Eukaryota</taxon>
        <taxon>Metazoa</taxon>
        <taxon>Ecdysozoa</taxon>
        <taxon>Arthropoda</taxon>
        <taxon>Crustacea</taxon>
        <taxon>Multicrustacea</taxon>
        <taxon>Malacostraca</taxon>
        <taxon>Eumalacostraca</taxon>
        <taxon>Eucarida</taxon>
        <taxon>Decapoda</taxon>
        <taxon>Pleocyemata</taxon>
        <taxon>Brachyura</taxon>
        <taxon>Eubrachyura</taxon>
        <taxon>Portunoidea</taxon>
        <taxon>Portunidae</taxon>
        <taxon>Portuninae</taxon>
        <taxon>Portunus</taxon>
    </lineage>
</organism>
<proteinExistence type="predicted"/>
<keyword evidence="3" id="KW-1185">Reference proteome</keyword>
<evidence type="ECO:0000313" key="2">
    <source>
        <dbReference type="EMBL" id="MPC85325.1"/>
    </source>
</evidence>
<feature type="region of interest" description="Disordered" evidence="1">
    <location>
        <begin position="1"/>
        <end position="30"/>
    </location>
</feature>
<sequence>MGKGVTSLESGKEERNLSQRRRKRRRRRRKERDFIAKEDAWINTSQPMVFFRHTAPLTGKLLARNKLNIWANLAALGKVRGL</sequence>
<evidence type="ECO:0000256" key="1">
    <source>
        <dbReference type="SAM" id="MobiDB-lite"/>
    </source>
</evidence>
<accession>A0A5B7IS85</accession>
<dbReference type="AlphaFoldDB" id="A0A5B7IS85"/>
<comment type="caution">
    <text evidence="2">The sequence shown here is derived from an EMBL/GenBank/DDBJ whole genome shotgun (WGS) entry which is preliminary data.</text>
</comment>
<protein>
    <submittedName>
        <fullName evidence="2">Uncharacterized protein</fullName>
    </submittedName>
</protein>
<dbReference type="EMBL" id="VSRR010068068">
    <property type="protein sequence ID" value="MPC85325.1"/>
    <property type="molecule type" value="Genomic_DNA"/>
</dbReference>
<reference evidence="2 3" key="1">
    <citation type="submission" date="2019-05" db="EMBL/GenBank/DDBJ databases">
        <title>Another draft genome of Portunus trituberculatus and its Hox gene families provides insights of decapod evolution.</title>
        <authorList>
            <person name="Jeong J.-H."/>
            <person name="Song I."/>
            <person name="Kim S."/>
            <person name="Choi T."/>
            <person name="Kim D."/>
            <person name="Ryu S."/>
            <person name="Kim W."/>
        </authorList>
    </citation>
    <scope>NUCLEOTIDE SEQUENCE [LARGE SCALE GENOMIC DNA]</scope>
    <source>
        <tissue evidence="2">Muscle</tissue>
    </source>
</reference>
<feature type="compositionally biased region" description="Basic residues" evidence="1">
    <location>
        <begin position="18"/>
        <end position="30"/>
    </location>
</feature>
<name>A0A5B7IS85_PORTR</name>
<dbReference type="Proteomes" id="UP000324222">
    <property type="component" value="Unassembled WGS sequence"/>
</dbReference>
<evidence type="ECO:0000313" key="3">
    <source>
        <dbReference type="Proteomes" id="UP000324222"/>
    </source>
</evidence>